<evidence type="ECO:0000313" key="1">
    <source>
        <dbReference type="EMBL" id="NMM01603.1"/>
    </source>
</evidence>
<comment type="caution">
    <text evidence="1">The sequence shown here is derived from an EMBL/GenBank/DDBJ whole genome shotgun (WGS) entry which is preliminary data.</text>
</comment>
<organism evidence="1 2">
    <name type="scientific">Paraburkholderia polaris</name>
    <dbReference type="NCBI Taxonomy" id="2728848"/>
    <lineage>
        <taxon>Bacteria</taxon>
        <taxon>Pseudomonadati</taxon>
        <taxon>Pseudomonadota</taxon>
        <taxon>Betaproteobacteria</taxon>
        <taxon>Burkholderiales</taxon>
        <taxon>Burkholderiaceae</taxon>
        <taxon>Paraburkholderia</taxon>
    </lineage>
</organism>
<protein>
    <submittedName>
        <fullName evidence="1">Uncharacterized protein</fullName>
    </submittedName>
</protein>
<reference evidence="1 2" key="1">
    <citation type="submission" date="2020-04" db="EMBL/GenBank/DDBJ databases">
        <title>Paraburkholderia sp. RP-4-7 isolated from soil.</title>
        <authorList>
            <person name="Dahal R.H."/>
        </authorList>
    </citation>
    <scope>NUCLEOTIDE SEQUENCE [LARGE SCALE GENOMIC DNA]</scope>
    <source>
        <strain evidence="1 2">RP-4-7</strain>
    </source>
</reference>
<dbReference type="AlphaFoldDB" id="A0A848IKF3"/>
<keyword evidence="2" id="KW-1185">Reference proteome</keyword>
<gene>
    <name evidence="1" type="ORF">HHL24_27150</name>
</gene>
<sequence>MTHNQKVLAQIVAQYAVQKARRVDVRPPQDRVMEALGEAIESKRNEVRALVLAGRFETDAYRTAKAQLAKWTEAWNSNR</sequence>
<dbReference type="RefSeq" id="WP_169488429.1">
    <property type="nucleotide sequence ID" value="NZ_JABBGJ010000031.1"/>
</dbReference>
<dbReference type="Proteomes" id="UP000544134">
    <property type="component" value="Unassembled WGS sequence"/>
</dbReference>
<name>A0A848IKF3_9BURK</name>
<accession>A0A848IKF3</accession>
<dbReference type="EMBL" id="JABBGJ010000031">
    <property type="protein sequence ID" value="NMM01603.1"/>
    <property type="molecule type" value="Genomic_DNA"/>
</dbReference>
<proteinExistence type="predicted"/>
<evidence type="ECO:0000313" key="2">
    <source>
        <dbReference type="Proteomes" id="UP000544134"/>
    </source>
</evidence>